<protein>
    <recommendedName>
        <fullName evidence="3">EF-hand domain-containing protein</fullName>
    </recommendedName>
</protein>
<dbReference type="InterPro" id="IPR011992">
    <property type="entry name" value="EF-hand-dom_pair"/>
</dbReference>
<feature type="domain" description="EF-hand" evidence="3">
    <location>
        <begin position="38"/>
        <end position="60"/>
    </location>
</feature>
<comment type="caution">
    <text evidence="4">The sequence shown here is derived from an EMBL/GenBank/DDBJ whole genome shotgun (WGS) entry which is preliminary data.</text>
</comment>
<dbReference type="InterPro" id="IPR018247">
    <property type="entry name" value="EF_Hand_1_Ca_BS"/>
</dbReference>
<feature type="compositionally biased region" description="Gly residues" evidence="1">
    <location>
        <begin position="95"/>
        <end position="123"/>
    </location>
</feature>
<evidence type="ECO:0000313" key="5">
    <source>
        <dbReference type="Proteomes" id="UP000291572"/>
    </source>
</evidence>
<organism evidence="4 5">
    <name type="scientific">Sphingobium cupriresistens</name>
    <dbReference type="NCBI Taxonomy" id="1132417"/>
    <lineage>
        <taxon>Bacteria</taxon>
        <taxon>Pseudomonadati</taxon>
        <taxon>Pseudomonadota</taxon>
        <taxon>Alphaproteobacteria</taxon>
        <taxon>Sphingomonadales</taxon>
        <taxon>Sphingomonadaceae</taxon>
        <taxon>Sphingobium</taxon>
    </lineage>
</organism>
<dbReference type="AlphaFoldDB" id="A0A8G1ZJN0"/>
<dbReference type="SUPFAM" id="SSF47473">
    <property type="entry name" value="EF-hand"/>
    <property type="match status" value="2"/>
</dbReference>
<dbReference type="EMBL" id="SEOO01000002">
    <property type="protein sequence ID" value="RYM14598.1"/>
    <property type="molecule type" value="Genomic_DNA"/>
</dbReference>
<evidence type="ECO:0000256" key="2">
    <source>
        <dbReference type="SAM" id="SignalP"/>
    </source>
</evidence>
<dbReference type="PROSITE" id="PS50222">
    <property type="entry name" value="EF_HAND_2"/>
    <property type="match status" value="1"/>
</dbReference>
<dbReference type="GO" id="GO:0005509">
    <property type="term" value="F:calcium ion binding"/>
    <property type="evidence" value="ECO:0007669"/>
    <property type="project" value="InterPro"/>
</dbReference>
<proteinExistence type="predicted"/>
<feature type="region of interest" description="Disordered" evidence="1">
    <location>
        <begin position="25"/>
        <end position="44"/>
    </location>
</feature>
<feature type="region of interest" description="Disordered" evidence="1">
    <location>
        <begin position="82"/>
        <end position="165"/>
    </location>
</feature>
<dbReference type="Proteomes" id="UP000291572">
    <property type="component" value="Unassembled WGS sequence"/>
</dbReference>
<reference evidence="4 5" key="1">
    <citation type="submission" date="2019-02" db="EMBL/GenBank/DDBJ databases">
        <authorList>
            <person name="Feng G."/>
        </authorList>
    </citation>
    <scope>NUCLEOTIDE SEQUENCE [LARGE SCALE GENOMIC DNA]</scope>
    <source>
        <strain evidence="4 5">CCTCC AB 2011146</strain>
    </source>
</reference>
<keyword evidence="2" id="KW-0732">Signal</keyword>
<feature type="chain" id="PRO_5034819211" description="EF-hand domain-containing protein" evidence="2">
    <location>
        <begin position="25"/>
        <end position="203"/>
    </location>
</feature>
<feature type="region of interest" description="Disordered" evidence="1">
    <location>
        <begin position="180"/>
        <end position="203"/>
    </location>
</feature>
<sequence>MRFRHCLSAVSLAVALLASAPLLAQPSADPENGPWAADADGDGGITRDEMRAYMERRFGLMDQDGDGLVPVQVMQRMLGHERQARVTAEGRVGKEGGAGNGRGGPGGSGGGPGGGGGGPDGAGGPPPGDHPRGGDRADAAPPPPPPGRAMPYPEDSNDDGQIDRAEFLAPALAMFADQDRNGDGVLTAEELPLPPGGEGRPQN</sequence>
<dbReference type="Gene3D" id="1.10.238.10">
    <property type="entry name" value="EF-hand"/>
    <property type="match status" value="2"/>
</dbReference>
<dbReference type="InterPro" id="IPR002048">
    <property type="entry name" value="EF_hand_dom"/>
</dbReference>
<dbReference type="Pfam" id="PF13202">
    <property type="entry name" value="EF-hand_5"/>
    <property type="match status" value="2"/>
</dbReference>
<dbReference type="RefSeq" id="WP_129925564.1">
    <property type="nucleotide sequence ID" value="NZ_SEOO01000002.1"/>
</dbReference>
<gene>
    <name evidence="4" type="ORF">EWH12_02280</name>
</gene>
<accession>A0A8G1ZJN0</accession>
<dbReference type="OrthoDB" id="7474785at2"/>
<dbReference type="PROSITE" id="PS00018">
    <property type="entry name" value="EF_HAND_1"/>
    <property type="match status" value="1"/>
</dbReference>
<feature type="signal peptide" evidence="2">
    <location>
        <begin position="1"/>
        <end position="24"/>
    </location>
</feature>
<feature type="compositionally biased region" description="Basic and acidic residues" evidence="1">
    <location>
        <begin position="129"/>
        <end position="138"/>
    </location>
</feature>
<evidence type="ECO:0000313" key="4">
    <source>
        <dbReference type="EMBL" id="RYM14598.1"/>
    </source>
</evidence>
<name>A0A8G1ZJN0_9SPHN</name>
<evidence type="ECO:0000259" key="3">
    <source>
        <dbReference type="PROSITE" id="PS50222"/>
    </source>
</evidence>
<evidence type="ECO:0000256" key="1">
    <source>
        <dbReference type="SAM" id="MobiDB-lite"/>
    </source>
</evidence>